<name>A0ABY7FQQ4_MYAAR</name>
<dbReference type="InterPro" id="IPR013083">
    <property type="entry name" value="Znf_RING/FYVE/PHD"/>
</dbReference>
<dbReference type="Gene3D" id="3.30.40.10">
    <property type="entry name" value="Zinc/RING finger domain, C3HC4 (zinc finger)"/>
    <property type="match status" value="1"/>
</dbReference>
<dbReference type="InterPro" id="IPR011011">
    <property type="entry name" value="Znf_FYVE_PHD"/>
</dbReference>
<keyword evidence="8" id="KW-1185">Reference proteome</keyword>
<proteinExistence type="predicted"/>
<dbReference type="Proteomes" id="UP001164746">
    <property type="component" value="Chromosome 13"/>
</dbReference>
<keyword evidence="4" id="KW-0539">Nucleus</keyword>
<evidence type="ECO:0000256" key="3">
    <source>
        <dbReference type="ARBA" id="ARBA00022833"/>
    </source>
</evidence>
<dbReference type="CDD" id="cd15517">
    <property type="entry name" value="PHD_TCF19_like"/>
    <property type="match status" value="1"/>
</dbReference>
<dbReference type="Pfam" id="PF03184">
    <property type="entry name" value="DDE_1"/>
    <property type="match status" value="1"/>
</dbReference>
<dbReference type="EMBL" id="CP111024">
    <property type="protein sequence ID" value="WAR24550.1"/>
    <property type="molecule type" value="Genomic_DNA"/>
</dbReference>
<dbReference type="Pfam" id="PF00628">
    <property type="entry name" value="PHD"/>
    <property type="match status" value="1"/>
</dbReference>
<evidence type="ECO:0000256" key="4">
    <source>
        <dbReference type="PROSITE-ProRule" id="PRU00320"/>
    </source>
</evidence>
<protein>
    <recommendedName>
        <fullName evidence="6">HTH psq-type domain-containing protein</fullName>
    </recommendedName>
</protein>
<reference evidence="7" key="1">
    <citation type="submission" date="2022-11" db="EMBL/GenBank/DDBJ databases">
        <title>Centuries of genome instability and evolution in soft-shell clam transmissible cancer (bioRxiv).</title>
        <authorList>
            <person name="Hart S.F.M."/>
            <person name="Yonemitsu M.A."/>
            <person name="Giersch R.M."/>
            <person name="Beal B.F."/>
            <person name="Arriagada G."/>
            <person name="Davis B.W."/>
            <person name="Ostrander E.A."/>
            <person name="Goff S.P."/>
            <person name="Metzger M.J."/>
        </authorList>
    </citation>
    <scope>NUCLEOTIDE SEQUENCE</scope>
    <source>
        <strain evidence="7">MELC-2E11</strain>
        <tissue evidence="7">Siphon/mantle</tissue>
    </source>
</reference>
<feature type="domain" description="HTH psq-type" evidence="6">
    <location>
        <begin position="1"/>
        <end position="49"/>
    </location>
</feature>
<dbReference type="InterPro" id="IPR019787">
    <property type="entry name" value="Znf_PHD-finger"/>
</dbReference>
<evidence type="ECO:0000256" key="1">
    <source>
        <dbReference type="ARBA" id="ARBA00022723"/>
    </source>
</evidence>
<dbReference type="Pfam" id="PF05225">
    <property type="entry name" value="HTH_psq"/>
    <property type="match status" value="1"/>
</dbReference>
<keyword evidence="1" id="KW-0479">Metal-binding</keyword>
<dbReference type="SUPFAM" id="SSF46689">
    <property type="entry name" value="Homeodomain-like"/>
    <property type="match status" value="1"/>
</dbReference>
<dbReference type="PANTHER" id="PTHR19303:SF74">
    <property type="entry name" value="POGO TRANSPOSABLE ELEMENT WITH KRAB DOMAIN"/>
    <property type="match status" value="1"/>
</dbReference>
<dbReference type="InterPro" id="IPR007889">
    <property type="entry name" value="HTH_Psq"/>
</dbReference>
<evidence type="ECO:0000256" key="2">
    <source>
        <dbReference type="ARBA" id="ARBA00022771"/>
    </source>
</evidence>
<evidence type="ECO:0000259" key="6">
    <source>
        <dbReference type="PROSITE" id="PS50960"/>
    </source>
</evidence>
<dbReference type="InterPro" id="IPR009057">
    <property type="entry name" value="Homeodomain-like_sf"/>
</dbReference>
<sequence>MPYKNYSHEALAQAISAVRRNVLSQRAAAAQYGVPRSTLRDGVGQKKKGTQSGQSRMLTDVEERALVTYLIYMADQCLPHTRDITRCYIWDIIVDSGRATLFNMMDGPSDKYFRQMFARHPDITEKRAETLDKARKSMSTQQTIDDFFDLYAQLLDDYDLRDKSEQIFNCEEAGWTGRETSRQKVIGPTAAHTYRQQTMVNQHITAHLCVSASGRMLPPLIIFRGSHPHRHYQDGIPDSWLFGVSESGFINTDLFHQWFIKIFLANCGSVRPVLLIMDNHDAHVDLHTIKAAIENDVVLTANPHDPHTAATGCKGHWSIEGSIFKAGDEYFAHGQYVTLGKAKFPIVLHHAIDQASPASIREAFRLSGLCPVNRMAIDRSQLVEPLFAQGVTGTSAETCPTCGAFGVNPLVAQGLIPESLGHILVPPRMPQMQAKRRKSKAVKSARILTGEEMLNQLQEKKRRGKRKREEEAKHIRREEKERKRQRQQDRKTKKTDNEDILKIIAEQYKGGVCDQRGTIHDERNGVFWYGCDICNKWFHDRCLNLEEMVRVSESLSDGSDWLCQRCEEQKVLEE</sequence>
<dbReference type="SUPFAM" id="SSF57903">
    <property type="entry name" value="FYVE/PHD zinc finger"/>
    <property type="match status" value="1"/>
</dbReference>
<evidence type="ECO:0000313" key="8">
    <source>
        <dbReference type="Proteomes" id="UP001164746"/>
    </source>
</evidence>
<dbReference type="InterPro" id="IPR004875">
    <property type="entry name" value="DDE_SF_endonuclease_dom"/>
</dbReference>
<dbReference type="Gene3D" id="1.10.10.60">
    <property type="entry name" value="Homeodomain-like"/>
    <property type="match status" value="1"/>
</dbReference>
<dbReference type="PANTHER" id="PTHR19303">
    <property type="entry name" value="TRANSPOSON"/>
    <property type="match status" value="1"/>
</dbReference>
<feature type="compositionally biased region" description="Basic and acidic residues" evidence="5">
    <location>
        <begin position="467"/>
        <end position="495"/>
    </location>
</feature>
<keyword evidence="3" id="KW-0862">Zinc</keyword>
<dbReference type="PROSITE" id="PS50960">
    <property type="entry name" value="HTH_PSQ"/>
    <property type="match status" value="1"/>
</dbReference>
<feature type="DNA-binding region" description="H-T-H motif" evidence="4">
    <location>
        <begin position="25"/>
        <end position="45"/>
    </location>
</feature>
<keyword evidence="2" id="KW-0863">Zinc-finger</keyword>
<accession>A0ABY7FQQ4</accession>
<gene>
    <name evidence="7" type="ORF">MAR_038219</name>
</gene>
<keyword evidence="4" id="KW-0238">DNA-binding</keyword>
<evidence type="ECO:0000313" key="7">
    <source>
        <dbReference type="EMBL" id="WAR24550.1"/>
    </source>
</evidence>
<feature type="region of interest" description="Disordered" evidence="5">
    <location>
        <begin position="453"/>
        <end position="495"/>
    </location>
</feature>
<evidence type="ECO:0000256" key="5">
    <source>
        <dbReference type="SAM" id="MobiDB-lite"/>
    </source>
</evidence>
<dbReference type="InterPro" id="IPR050863">
    <property type="entry name" value="CenT-Element_Derived"/>
</dbReference>
<comment type="subcellular location">
    <subcellularLocation>
        <location evidence="4">Nucleus</location>
    </subcellularLocation>
</comment>
<organism evidence="7 8">
    <name type="scientific">Mya arenaria</name>
    <name type="common">Soft-shell clam</name>
    <dbReference type="NCBI Taxonomy" id="6604"/>
    <lineage>
        <taxon>Eukaryota</taxon>
        <taxon>Metazoa</taxon>
        <taxon>Spiralia</taxon>
        <taxon>Lophotrochozoa</taxon>
        <taxon>Mollusca</taxon>
        <taxon>Bivalvia</taxon>
        <taxon>Autobranchia</taxon>
        <taxon>Heteroconchia</taxon>
        <taxon>Euheterodonta</taxon>
        <taxon>Imparidentia</taxon>
        <taxon>Neoheterodontei</taxon>
        <taxon>Myida</taxon>
        <taxon>Myoidea</taxon>
        <taxon>Myidae</taxon>
        <taxon>Mya</taxon>
    </lineage>
</organism>